<sequence length="222" mass="25599">DPRRSRDARPGPASAGRRGGRPQAPRQPDARVDPRHGRRPRVHRGPRRPDDRPPRHRARHEQERAVRALRLEGGAPARDDRRRPPALRRQRRQAVTRAAPRARAGRAPDERLARLLPRRDLPRRLLLQHRQGGVRQPLDGPGARCRHGRRARVHRVPRPRGPQGAGGRRPRPVDRPRSARVRARRRRCRRQPALPAHARREGLRARGDRHPHAARRCGYGRL</sequence>
<feature type="compositionally biased region" description="Basic residues" evidence="1">
    <location>
        <begin position="178"/>
        <end position="190"/>
    </location>
</feature>
<feature type="compositionally biased region" description="Basic residues" evidence="1">
    <location>
        <begin position="144"/>
        <end position="158"/>
    </location>
</feature>
<name>A0A6J4SQ96_9ACTN</name>
<gene>
    <name evidence="2" type="ORF">AVDCRST_MAG85-1814</name>
</gene>
<evidence type="ECO:0000313" key="2">
    <source>
        <dbReference type="EMBL" id="CAA9501883.1"/>
    </source>
</evidence>
<feature type="compositionally biased region" description="Basic residues" evidence="1">
    <location>
        <begin position="36"/>
        <end position="46"/>
    </location>
</feature>
<feature type="compositionally biased region" description="Basic and acidic residues" evidence="1">
    <location>
        <begin position="60"/>
        <end position="70"/>
    </location>
</feature>
<feature type="region of interest" description="Disordered" evidence="1">
    <location>
        <begin position="1"/>
        <end position="116"/>
    </location>
</feature>
<accession>A0A6J4SQ96</accession>
<evidence type="ECO:0000256" key="1">
    <source>
        <dbReference type="SAM" id="MobiDB-lite"/>
    </source>
</evidence>
<feature type="compositionally biased region" description="Basic and acidic residues" evidence="1">
    <location>
        <begin position="106"/>
        <end position="116"/>
    </location>
</feature>
<feature type="compositionally biased region" description="Low complexity" evidence="1">
    <location>
        <begin position="10"/>
        <end position="27"/>
    </location>
</feature>
<proteinExistence type="predicted"/>
<feature type="non-terminal residue" evidence="2">
    <location>
        <position position="222"/>
    </location>
</feature>
<dbReference type="EMBL" id="CADCVT010000197">
    <property type="protein sequence ID" value="CAA9501883.1"/>
    <property type="molecule type" value="Genomic_DNA"/>
</dbReference>
<dbReference type="AlphaFoldDB" id="A0A6J4SQ96"/>
<organism evidence="2">
    <name type="scientific">uncultured Solirubrobacteraceae bacterium</name>
    <dbReference type="NCBI Taxonomy" id="1162706"/>
    <lineage>
        <taxon>Bacteria</taxon>
        <taxon>Bacillati</taxon>
        <taxon>Actinomycetota</taxon>
        <taxon>Thermoleophilia</taxon>
        <taxon>Solirubrobacterales</taxon>
        <taxon>Solirubrobacteraceae</taxon>
        <taxon>environmental samples</taxon>
    </lineage>
</organism>
<protein>
    <submittedName>
        <fullName evidence="2">Transcriptional regulator, AcrR family</fullName>
    </submittedName>
</protein>
<feature type="non-terminal residue" evidence="2">
    <location>
        <position position="1"/>
    </location>
</feature>
<feature type="compositionally biased region" description="Basic residues" evidence="1">
    <location>
        <begin position="84"/>
        <end position="94"/>
    </location>
</feature>
<reference evidence="2" key="1">
    <citation type="submission" date="2020-02" db="EMBL/GenBank/DDBJ databases">
        <authorList>
            <person name="Meier V. D."/>
        </authorList>
    </citation>
    <scope>NUCLEOTIDE SEQUENCE</scope>
    <source>
        <strain evidence="2">AVDCRST_MAG85</strain>
    </source>
</reference>
<feature type="compositionally biased region" description="Basic and acidic residues" evidence="1">
    <location>
        <begin position="198"/>
        <end position="211"/>
    </location>
</feature>
<feature type="region of interest" description="Disordered" evidence="1">
    <location>
        <begin position="128"/>
        <end position="222"/>
    </location>
</feature>